<dbReference type="STRING" id="1294262.GCA_001316085_00119"/>
<dbReference type="Proteomes" id="UP000325030">
    <property type="component" value="Chromosome"/>
</dbReference>
<dbReference type="GO" id="GO:0009982">
    <property type="term" value="F:pseudouridine synthase activity"/>
    <property type="evidence" value="ECO:0007669"/>
    <property type="project" value="InterPro"/>
</dbReference>
<dbReference type="OrthoDB" id="1798at2157"/>
<dbReference type="PANTHER" id="PTHR13326:SF21">
    <property type="entry name" value="PSEUDOURIDYLATE SYNTHASE PUS7L"/>
    <property type="match status" value="1"/>
</dbReference>
<proteinExistence type="inferred from homology"/>
<reference evidence="4 6" key="2">
    <citation type="journal article" date="2020" name="Int. J. Syst. Evol. Microbiol.">
        <title>Sulfuracidifex tepidarius gen. nov., sp. nov. and transfer of Sulfolobus metallicus Huber and Stetter 1992 to the genus Sulfuracidifex as Sulfuracidifex metallicus comb. nov.</title>
        <authorList>
            <person name="Itoh T."/>
            <person name="Miura T."/>
            <person name="Sakai H.D."/>
            <person name="Kato S."/>
            <person name="Ohkuma M."/>
            <person name="Takashina T."/>
        </authorList>
    </citation>
    <scope>NUCLEOTIDE SEQUENCE [LARGE SCALE GENOMIC DNA]</scope>
    <source>
        <strain evidence="4 6">IC-006</strain>
        <strain evidence="5">IC-007</strain>
    </source>
</reference>
<dbReference type="InterPro" id="IPR001656">
    <property type="entry name" value="PsdUridine_synth_TruD"/>
</dbReference>
<dbReference type="KEGG" id="step:IC006_1882"/>
<dbReference type="EMBL" id="AP018929">
    <property type="protein sequence ID" value="BBG24557.1"/>
    <property type="molecule type" value="Genomic_DNA"/>
</dbReference>
<dbReference type="Gene3D" id="3.30.2350.20">
    <property type="entry name" value="TruD, catalytic domain"/>
    <property type="match status" value="2"/>
</dbReference>
<sequence>MKPNEIDLAIGMEKYFFDWTEVKMNISRPEGFKVTEEIDDKSCESWKGLENGKYAVFLLTKKGRDHFSVMREINLNFRSKISYIGIKDANAVSSQLIYADARSFSNIPQFYEAEDGSFTMKFVGFANEKLPHTGNFFSITVETKSNDELQEMKQRILEISKEGYLPNFIGYQRFGTRRPISHVIGKLLLKREWEKAFKWIIGFPFLAENEKIRKVRSVFHSSRRDKVREFLEAFPSSSFYERNLLRNYVITGSYYEALKRSSLPLDIYIDAFQAYIFNRYLSRLMGEIKDKECVIKMPIYFSGCDDLCKELYEEEGIDRGMLTGVFKVKVRELQRKAFMKVRSVSFSEEKNRLIINFSLPRGSYATIFLRELSHTNPLMFT</sequence>
<protein>
    <submittedName>
        <fullName evidence="4">tRNA pseudouridine synthase D</fullName>
    </submittedName>
</protein>
<dbReference type="AlphaFoldDB" id="A0A510DWH6"/>
<dbReference type="EMBL" id="AP018930">
    <property type="protein sequence ID" value="BBG27345.1"/>
    <property type="molecule type" value="Genomic_DNA"/>
</dbReference>
<reference evidence="7" key="1">
    <citation type="submission" date="2018-09" db="EMBL/GenBank/DDBJ databases">
        <title>Complete Genome Sequencing of Sulfolobus sp. JCM 16834.</title>
        <authorList>
            <person name="Kato S."/>
            <person name="Itoh T."/>
            <person name="Ohkuma M."/>
        </authorList>
    </citation>
    <scope>NUCLEOTIDE SEQUENCE [LARGE SCALE GENOMIC DNA]</scope>
    <source>
        <strain evidence="7">IC-007</strain>
    </source>
</reference>
<keyword evidence="2" id="KW-0413">Isomerase</keyword>
<dbReference type="PIRSF" id="PIRSF037016">
    <property type="entry name" value="Pseudouridin_synth_euk_prd"/>
    <property type="match status" value="1"/>
</dbReference>
<comment type="similarity">
    <text evidence="1">Belongs to the pseudouridine synthase TruD family.</text>
</comment>
<feature type="domain" description="TRUD" evidence="3">
    <location>
        <begin position="164"/>
        <end position="381"/>
    </location>
</feature>
<dbReference type="InterPro" id="IPR020103">
    <property type="entry name" value="PsdUridine_synth_cat_dom_sf"/>
</dbReference>
<dbReference type="GeneID" id="41718225"/>
<organism evidence="4 6">
    <name type="scientific">Sulfuracidifex tepidarius</name>
    <dbReference type="NCBI Taxonomy" id="1294262"/>
    <lineage>
        <taxon>Archaea</taxon>
        <taxon>Thermoproteota</taxon>
        <taxon>Thermoprotei</taxon>
        <taxon>Sulfolobales</taxon>
        <taxon>Sulfolobaceae</taxon>
        <taxon>Sulfuracidifex</taxon>
    </lineage>
</organism>
<evidence type="ECO:0000256" key="2">
    <source>
        <dbReference type="ARBA" id="ARBA00023235"/>
    </source>
</evidence>
<dbReference type="InterPro" id="IPR042214">
    <property type="entry name" value="TruD_catalytic"/>
</dbReference>
<evidence type="ECO:0000313" key="4">
    <source>
        <dbReference type="EMBL" id="BBG24557.1"/>
    </source>
</evidence>
<name>A0A510DWH6_9CREN</name>
<evidence type="ECO:0000313" key="7">
    <source>
        <dbReference type="Proteomes" id="UP000325030"/>
    </source>
</evidence>
<evidence type="ECO:0000256" key="1">
    <source>
        <dbReference type="ARBA" id="ARBA00007953"/>
    </source>
</evidence>
<evidence type="ECO:0000259" key="3">
    <source>
        <dbReference type="PROSITE" id="PS50984"/>
    </source>
</evidence>
<dbReference type="GO" id="GO:0003723">
    <property type="term" value="F:RNA binding"/>
    <property type="evidence" value="ECO:0007669"/>
    <property type="project" value="InterPro"/>
</dbReference>
<keyword evidence="6" id="KW-1185">Reference proteome</keyword>
<gene>
    <name evidence="4" type="ORF">IC006_1882</name>
    <name evidence="5" type="ORF">IC007_1890</name>
</gene>
<dbReference type="SUPFAM" id="SSF55120">
    <property type="entry name" value="Pseudouridine synthase"/>
    <property type="match status" value="1"/>
</dbReference>
<dbReference type="GO" id="GO:0001522">
    <property type="term" value="P:pseudouridine synthesis"/>
    <property type="evidence" value="ECO:0007669"/>
    <property type="project" value="InterPro"/>
</dbReference>
<dbReference type="RefSeq" id="WP_054844843.1">
    <property type="nucleotide sequence ID" value="NZ_AP018929.1"/>
</dbReference>
<dbReference type="Proteomes" id="UP000322983">
    <property type="component" value="Chromosome"/>
</dbReference>
<evidence type="ECO:0000313" key="6">
    <source>
        <dbReference type="Proteomes" id="UP000322983"/>
    </source>
</evidence>
<accession>A0A510DWH6</accession>
<dbReference type="PANTHER" id="PTHR13326">
    <property type="entry name" value="TRNA PSEUDOURIDINE SYNTHASE D"/>
    <property type="match status" value="1"/>
</dbReference>
<accession>A0A510E4A2</accession>
<dbReference type="PROSITE" id="PS50984">
    <property type="entry name" value="TRUD"/>
    <property type="match status" value="1"/>
</dbReference>
<dbReference type="InterPro" id="IPR011760">
    <property type="entry name" value="PsdUridine_synth_TruD_insert"/>
</dbReference>
<dbReference type="Pfam" id="PF01142">
    <property type="entry name" value="TruD"/>
    <property type="match status" value="2"/>
</dbReference>
<evidence type="ECO:0000313" key="5">
    <source>
        <dbReference type="EMBL" id="BBG27345.1"/>
    </source>
</evidence>